<name>A0ABT1D1N6_9PROT</name>
<comment type="caution">
    <text evidence="5">The sequence shown here is derived from an EMBL/GenBank/DDBJ whole genome shotgun (WGS) entry which is preliminary data.</text>
</comment>
<dbReference type="PANTHER" id="PTHR42939:SF1">
    <property type="entry name" value="ABC TRANSPORTER ATP-BINDING PROTEIN ALBC-RELATED"/>
    <property type="match status" value="1"/>
</dbReference>
<dbReference type="GO" id="GO:0005524">
    <property type="term" value="F:ATP binding"/>
    <property type="evidence" value="ECO:0007669"/>
    <property type="project" value="UniProtKB-KW"/>
</dbReference>
<protein>
    <submittedName>
        <fullName evidence="5">ABC transporter ATP-binding protein</fullName>
    </submittedName>
</protein>
<evidence type="ECO:0000256" key="2">
    <source>
        <dbReference type="ARBA" id="ARBA00022741"/>
    </source>
</evidence>
<organism evidence="5 6">
    <name type="scientific">Siccirubricoccus soli</name>
    <dbReference type="NCBI Taxonomy" id="2899147"/>
    <lineage>
        <taxon>Bacteria</taxon>
        <taxon>Pseudomonadati</taxon>
        <taxon>Pseudomonadota</taxon>
        <taxon>Alphaproteobacteria</taxon>
        <taxon>Acetobacterales</taxon>
        <taxon>Roseomonadaceae</taxon>
        <taxon>Siccirubricoccus</taxon>
    </lineage>
</organism>
<evidence type="ECO:0000313" key="5">
    <source>
        <dbReference type="EMBL" id="MCO6415836.1"/>
    </source>
</evidence>
<keyword evidence="2" id="KW-0547">Nucleotide-binding</keyword>
<dbReference type="EMBL" id="JAFIRR010000036">
    <property type="protein sequence ID" value="MCO6415836.1"/>
    <property type="molecule type" value="Genomic_DNA"/>
</dbReference>
<dbReference type="InterPro" id="IPR051782">
    <property type="entry name" value="ABC_Transporter_VariousFunc"/>
</dbReference>
<dbReference type="InterPro" id="IPR003593">
    <property type="entry name" value="AAA+_ATPase"/>
</dbReference>
<dbReference type="PROSITE" id="PS50893">
    <property type="entry name" value="ABC_TRANSPORTER_2"/>
    <property type="match status" value="1"/>
</dbReference>
<keyword evidence="1" id="KW-0813">Transport</keyword>
<keyword evidence="6" id="KW-1185">Reference proteome</keyword>
<gene>
    <name evidence="5" type="ORF">JYK14_06560</name>
</gene>
<dbReference type="Proteomes" id="UP001523392">
    <property type="component" value="Unassembled WGS sequence"/>
</dbReference>
<dbReference type="SUPFAM" id="SSF52540">
    <property type="entry name" value="P-loop containing nucleoside triphosphate hydrolases"/>
    <property type="match status" value="1"/>
</dbReference>
<evidence type="ECO:0000256" key="1">
    <source>
        <dbReference type="ARBA" id="ARBA00022448"/>
    </source>
</evidence>
<dbReference type="RefSeq" id="WP_252952450.1">
    <property type="nucleotide sequence ID" value="NZ_JAFIRR010000036.1"/>
</dbReference>
<sequence>MTDAPLLRVAGLTKRYGDQLALAEVGFGLGAGEVVGLIGPNGAGKTTVLECLAGLLPADAGTVRWAGKELPPHRRKAALFYLPDGIAPDAEQPVSAVLSFFGRSWRLPGAHLAEAAAALALDRVLTKPVGALSKGYRRRLLLALGLLAPQPLLAMDEPFDGLDLRQTREVMALLRQVAEDGRALLLSIHQLTDAERVCDRFVLLSAGQVRGEGTLPELRAAAGLPAGGLEEVFLALA</sequence>
<accession>A0ABT1D1N6</accession>
<dbReference type="SMART" id="SM00382">
    <property type="entry name" value="AAA"/>
    <property type="match status" value="1"/>
</dbReference>
<dbReference type="Pfam" id="PF00005">
    <property type="entry name" value="ABC_tran"/>
    <property type="match status" value="1"/>
</dbReference>
<dbReference type="PANTHER" id="PTHR42939">
    <property type="entry name" value="ABC TRANSPORTER ATP-BINDING PROTEIN ALBC-RELATED"/>
    <property type="match status" value="1"/>
</dbReference>
<proteinExistence type="predicted"/>
<evidence type="ECO:0000259" key="4">
    <source>
        <dbReference type="PROSITE" id="PS50893"/>
    </source>
</evidence>
<reference evidence="5 6" key="1">
    <citation type="submission" date="2021-12" db="EMBL/GenBank/DDBJ databases">
        <title>Siccirubricoccus leaddurans sp. nov., a high concentration Zn2+ tolerance bacterium.</title>
        <authorList>
            <person name="Cao Y."/>
        </authorList>
    </citation>
    <scope>NUCLEOTIDE SEQUENCE [LARGE SCALE GENOMIC DNA]</scope>
    <source>
        <strain evidence="5 6">KC 17139</strain>
    </source>
</reference>
<dbReference type="InterPro" id="IPR003439">
    <property type="entry name" value="ABC_transporter-like_ATP-bd"/>
</dbReference>
<dbReference type="InterPro" id="IPR027417">
    <property type="entry name" value="P-loop_NTPase"/>
</dbReference>
<evidence type="ECO:0000256" key="3">
    <source>
        <dbReference type="ARBA" id="ARBA00022840"/>
    </source>
</evidence>
<evidence type="ECO:0000313" key="6">
    <source>
        <dbReference type="Proteomes" id="UP001523392"/>
    </source>
</evidence>
<dbReference type="Gene3D" id="3.40.50.300">
    <property type="entry name" value="P-loop containing nucleotide triphosphate hydrolases"/>
    <property type="match status" value="1"/>
</dbReference>
<keyword evidence="3 5" id="KW-0067">ATP-binding</keyword>
<feature type="domain" description="ABC transporter" evidence="4">
    <location>
        <begin position="7"/>
        <end position="231"/>
    </location>
</feature>